<dbReference type="PANTHER" id="PTHR18964:SF149">
    <property type="entry name" value="BIFUNCTIONAL UDP-N-ACETYLGLUCOSAMINE 2-EPIMERASE_N-ACETYLMANNOSAMINE KINASE"/>
    <property type="match status" value="1"/>
</dbReference>
<dbReference type="PANTHER" id="PTHR18964">
    <property type="entry name" value="ROK (REPRESSOR, ORF, KINASE) FAMILY"/>
    <property type="match status" value="1"/>
</dbReference>
<dbReference type="InterPro" id="IPR043129">
    <property type="entry name" value="ATPase_NBD"/>
</dbReference>
<dbReference type="GeneID" id="97555333"/>
<evidence type="ECO:0000313" key="4">
    <source>
        <dbReference type="EMBL" id="KZS43235.1"/>
    </source>
</evidence>
<dbReference type="Gene3D" id="3.30.420.40">
    <property type="match status" value="2"/>
</dbReference>
<sequence length="340" mass="38436">MKKADANLMKEINLNNVRQAMKLVETATKPQLASLTNLSVVTVNSLVKELQELGELFEDDTVPSNGGRPALTYKYNYDHSLALVIYIKENDGQELISATVVNLRNESLDKKDVILSVFQRKRMYQMIEQLVGLYPSIKVIGIGIPGQAVNGEIMVSSHRELMGVRLIEELETQFKLPIMVENDVNAAIFGYAMNQDLEEDQCMLGIYLPQSYPPGMGIYLNGKIFRGKNGMSGEVKYLPLGLDWAGEMDPKLFIDGICRLIQTVNIVLAPDRVVIYQDIVDPETLQAAWKAFNREHWMPSDPDLIWEQTFQQDFESGLRKLTLQELEPAQNRSASHSPWN</sequence>
<evidence type="ECO:0000256" key="2">
    <source>
        <dbReference type="ARBA" id="ARBA00006479"/>
    </source>
</evidence>
<keyword evidence="5" id="KW-1185">Reference proteome</keyword>
<dbReference type="GO" id="GO:0042732">
    <property type="term" value="P:D-xylose metabolic process"/>
    <property type="evidence" value="ECO:0007669"/>
    <property type="project" value="UniProtKB-KW"/>
</dbReference>
<evidence type="ECO:0000256" key="1">
    <source>
        <dbReference type="ARBA" id="ARBA00002486"/>
    </source>
</evidence>
<dbReference type="InterPro" id="IPR036390">
    <property type="entry name" value="WH_DNA-bd_sf"/>
</dbReference>
<comment type="caution">
    <text evidence="4">The sequence shown here is derived from an EMBL/GenBank/DDBJ whole genome shotgun (WGS) entry which is preliminary data.</text>
</comment>
<organism evidence="4 5">
    <name type="scientific">Paenibacillus glucanolyticus</name>
    <dbReference type="NCBI Taxonomy" id="59843"/>
    <lineage>
        <taxon>Bacteria</taxon>
        <taxon>Bacillati</taxon>
        <taxon>Bacillota</taxon>
        <taxon>Bacilli</taxon>
        <taxon>Bacillales</taxon>
        <taxon>Paenibacillaceae</taxon>
        <taxon>Paenibacillus</taxon>
    </lineage>
</organism>
<dbReference type="Proteomes" id="UP000076796">
    <property type="component" value="Unassembled WGS sequence"/>
</dbReference>
<evidence type="ECO:0000256" key="3">
    <source>
        <dbReference type="ARBA" id="ARBA00022629"/>
    </source>
</evidence>
<dbReference type="SUPFAM" id="SSF46785">
    <property type="entry name" value="Winged helix' DNA-binding domain"/>
    <property type="match status" value="1"/>
</dbReference>
<dbReference type="CDD" id="cd23763">
    <property type="entry name" value="ASKHA_ATPase_ROK"/>
    <property type="match status" value="1"/>
</dbReference>
<dbReference type="AlphaFoldDB" id="A0A163DI04"/>
<accession>A0A163DI04</accession>
<reference evidence="4" key="1">
    <citation type="journal article" date="2016" name="Genome Announc.">
        <title>Draft genomes of two strains of Paenibacillus glucanolyticus with capability to degrade lignocellulose.</title>
        <authorList>
            <person name="Mathews S.L."/>
            <person name="Pawlak J."/>
            <person name="Grunden A.M."/>
        </authorList>
    </citation>
    <scope>NUCLEOTIDE SEQUENCE [LARGE SCALE GENOMIC DNA]</scope>
    <source>
        <strain evidence="4">SLM1</strain>
    </source>
</reference>
<dbReference type="OrthoDB" id="6501901at2"/>
<keyword evidence="3" id="KW-0859">Xylose metabolism</keyword>
<keyword evidence="3" id="KW-0119">Carbohydrate metabolism</keyword>
<comment type="function">
    <text evidence="1">Transcriptional repressor of xylose-utilizing enzymes.</text>
</comment>
<dbReference type="InterPro" id="IPR000600">
    <property type="entry name" value="ROK"/>
</dbReference>
<proteinExistence type="inferred from homology"/>
<dbReference type="InterPro" id="IPR036388">
    <property type="entry name" value="WH-like_DNA-bd_sf"/>
</dbReference>
<evidence type="ECO:0000313" key="5">
    <source>
        <dbReference type="Proteomes" id="UP000076796"/>
    </source>
</evidence>
<protein>
    <submittedName>
        <fullName evidence="4">Transcriptional regulator</fullName>
    </submittedName>
</protein>
<name>A0A163DI04_9BACL</name>
<gene>
    <name evidence="4" type="ORF">AWU65_01030</name>
</gene>
<dbReference type="Pfam" id="PF00480">
    <property type="entry name" value="ROK"/>
    <property type="match status" value="1"/>
</dbReference>
<comment type="similarity">
    <text evidence="2">Belongs to the ROK (NagC/XylR) family.</text>
</comment>
<dbReference type="RefSeq" id="WP_063480675.1">
    <property type="nucleotide sequence ID" value="NZ_CP147845.1"/>
</dbReference>
<dbReference type="Gene3D" id="1.10.10.10">
    <property type="entry name" value="Winged helix-like DNA-binding domain superfamily/Winged helix DNA-binding domain"/>
    <property type="match status" value="1"/>
</dbReference>
<dbReference type="SUPFAM" id="SSF53067">
    <property type="entry name" value="Actin-like ATPase domain"/>
    <property type="match status" value="1"/>
</dbReference>
<dbReference type="EMBL" id="LWMH01000003">
    <property type="protein sequence ID" value="KZS43235.1"/>
    <property type="molecule type" value="Genomic_DNA"/>
</dbReference>